<dbReference type="Gene3D" id="1.20.120.730">
    <property type="entry name" value="Sec23/Sec24 helical domain"/>
    <property type="match status" value="1"/>
</dbReference>
<dbReference type="PANTHER" id="PTHR13803">
    <property type="entry name" value="SEC24-RELATED PROTEIN"/>
    <property type="match status" value="1"/>
</dbReference>
<protein>
    <recommendedName>
        <fullName evidence="13">VWFA domain-containing protein</fullName>
    </recommendedName>
</protein>
<dbReference type="SUPFAM" id="SSF82754">
    <property type="entry name" value="C-terminal, gelsolin-like domain of Sec23/24"/>
    <property type="match status" value="1"/>
</dbReference>
<dbReference type="SUPFAM" id="SSF82919">
    <property type="entry name" value="Zn-finger domain of Sec23/24"/>
    <property type="match status" value="1"/>
</dbReference>
<dbReference type="FunFam" id="2.60.260.20:FF:000006">
    <property type="entry name" value="DnaJ subfamily B member 13"/>
    <property type="match status" value="1"/>
</dbReference>
<keyword evidence="3" id="KW-0653">Protein transport</keyword>
<sequence>MAAPVPPGAPRPGANARQQSPHPNFNPNFQTNPNSLADNMQNMNLNRPHSMPNSGPRPSPFGQPPPFPQSSVTAGFPVASPPMSRPGPPPGMVGRPAVIPAGPLQSTLPANVPPGRPVGLPVSHPPPFGSRPPPASLSSSTGGAVLPSSAFPSSGVSSASAAPPPLGTRPSSFVSSSPLTGGPAGPMSSAPAGPSSNGPPAVGAGALPGAPQFPPPAIVSQPPVGPPPSMMSARAPAQAPTMRSVLGSSAVSSPQTPPLPSASSPFPAMTQARPPPPGSPYGPQTWSMQPQQGTQPPHIPGSTHAQPPRMFGMPQQALPNQAMTNIPPALGQPGAPMSGSSKIDPNQIPRPIPNATPIVYETRHGNSANPPPPATSDYIVRDTGNCSPRYMRCTINQIPCTGDLLTTSAMQLALLVQPMALPHPSEDPIQVVDFGESGPVRCSRCKGYINPFMKFIDQGRKFICNLCGFTDDTPRDYHCNLGPDGRRRDADERPELCRGTVEFVASKEYMVRDPMPAVYFFLIDVSMNAVQTGATAAACSAINQVISDLPEGTRTQVGIATFDSTIHFYNLKRALQQPLMLIVPDIQDVYTPLETDVIVQLSECRQHLELLLENIPTMFQTSTTAESCFGAAIKAAFLAMKSTGGKLLVFQSGKFSCTYSTFACSGMFLPSVGIGALSSREAEGRTNISASEKEAHKLLQPADKILKTMAIEFAEYQVCVDVFVTTQTYVDIASISVIPRTTGGQVYYYYPFSAVSDPAKLYNDLRWNITRPQGFEAVMRVRCSQGIQVQDYSGNFCKRIPTDVDLAGVCALFEKYWIDCDKCILVTLKHDDKLQDGSECGFQFTGFCSLSWPVCSASNCDLKMPCISNICPITDWSYVDEILAAIEIPTCPLLQVRDHVTNLCINILLSYRKFCATVSSTGQLILPEALKLLPLYTLALIKSRGLRNDGRMDDRSFWFNYVSSLSTPLAIPLVYPRMFAIHNVDTKDGDESALPPTIPLSSEHVCDDGIYLLENGEDALIYFGSSVDSSILQQLFGFTSVDEVPTQCPPIRGYGYNGRHGFQSRRRHCFRHRNMDAFFASIPPRTPSKRSPLPRPSLVNSIPNGASLRSVDHRNGFPENLSRNSSSKWKSDPIRYSKLSGTVKPPTIERNLECTLEELCYGCMKKVMITRDVLTLSGQIIQEDEILSVKVNPGWKKGTKVTFEGMGNESPGAYAADVTFVIAEKRHSLFRRVGDDLELTVEIPLVKALTGCSFPIPLLGGGTMNLEIDEIIGPGYQRVIKGQGMANKKEPGSRGNLNVSFLVNFPKDLTNEQRTAAVSVLGDSG</sequence>
<dbReference type="SUPFAM" id="SSF49493">
    <property type="entry name" value="HSP40/DnaJ peptide-binding domain"/>
    <property type="match status" value="2"/>
</dbReference>
<accession>A0A7J9ER18</accession>
<dbReference type="InterPro" id="IPR006895">
    <property type="entry name" value="Znf_Sec23_Sec24"/>
</dbReference>
<feature type="domain" description="Sec23/Sec24 trunk" evidence="8">
    <location>
        <begin position="514"/>
        <end position="769"/>
    </location>
</feature>
<dbReference type="CDD" id="cd10747">
    <property type="entry name" value="DnaJ_C"/>
    <property type="match status" value="1"/>
</dbReference>
<feature type="compositionally biased region" description="Pro residues" evidence="4">
    <location>
        <begin position="1"/>
        <end position="10"/>
    </location>
</feature>
<dbReference type="Pfam" id="PF04811">
    <property type="entry name" value="Sec23_trunk"/>
    <property type="match status" value="1"/>
</dbReference>
<feature type="compositionally biased region" description="Pro residues" evidence="4">
    <location>
        <begin position="211"/>
        <end position="229"/>
    </location>
</feature>
<dbReference type="GO" id="GO:0030127">
    <property type="term" value="C:COPII vesicle coat"/>
    <property type="evidence" value="ECO:0007669"/>
    <property type="project" value="InterPro"/>
</dbReference>
<feature type="compositionally biased region" description="Low complexity" evidence="4">
    <location>
        <begin position="230"/>
        <end position="240"/>
    </location>
</feature>
<evidence type="ECO:0008006" key="13">
    <source>
        <dbReference type="Google" id="ProtNLM"/>
    </source>
</evidence>
<dbReference type="SUPFAM" id="SSF53300">
    <property type="entry name" value="vWA-like"/>
    <property type="match status" value="1"/>
</dbReference>
<feature type="compositionally biased region" description="Pro residues" evidence="4">
    <location>
        <begin position="79"/>
        <end position="91"/>
    </location>
</feature>
<dbReference type="Gene3D" id="2.60.40.1670">
    <property type="entry name" value="beta-sandwich domain of Sec23/24"/>
    <property type="match status" value="1"/>
</dbReference>
<feature type="compositionally biased region" description="Pro residues" evidence="4">
    <location>
        <begin position="123"/>
        <end position="135"/>
    </location>
</feature>
<keyword evidence="2" id="KW-0813">Transport</keyword>
<evidence type="ECO:0000256" key="2">
    <source>
        <dbReference type="ARBA" id="ARBA00022448"/>
    </source>
</evidence>
<feature type="domain" description="Gelsolin-like" evidence="5">
    <location>
        <begin position="993"/>
        <end position="1045"/>
    </location>
</feature>
<dbReference type="GO" id="GO:0006886">
    <property type="term" value="P:intracellular protein transport"/>
    <property type="evidence" value="ECO:0007669"/>
    <property type="project" value="InterPro"/>
</dbReference>
<feature type="domain" description="Sec23/Sec24 beta-sandwich" evidence="10">
    <location>
        <begin position="774"/>
        <end position="844"/>
    </location>
</feature>
<feature type="compositionally biased region" description="Polar residues" evidence="4">
    <location>
        <begin position="284"/>
        <end position="295"/>
    </location>
</feature>
<feature type="compositionally biased region" description="Low complexity" evidence="4">
    <location>
        <begin position="11"/>
        <end position="34"/>
    </location>
</feature>
<keyword evidence="12" id="KW-1185">Reference proteome</keyword>
<dbReference type="Pfam" id="PF00626">
    <property type="entry name" value="Gelsolin"/>
    <property type="match status" value="1"/>
</dbReference>
<dbReference type="InterPro" id="IPR012990">
    <property type="entry name" value="Beta-sandwich_Sec23_24"/>
</dbReference>
<dbReference type="GO" id="GO:0051082">
    <property type="term" value="F:unfolded protein binding"/>
    <property type="evidence" value="ECO:0007669"/>
    <property type="project" value="InterPro"/>
</dbReference>
<dbReference type="InterPro" id="IPR008971">
    <property type="entry name" value="HSP40/DnaJ_pept-bd"/>
</dbReference>
<dbReference type="FunFam" id="2.60.260.20:FF:000015">
    <property type="entry name" value="Heat shock protein 40"/>
    <property type="match status" value="1"/>
</dbReference>
<organism evidence="11 12">
    <name type="scientific">Gossypium trilobum</name>
    <dbReference type="NCBI Taxonomy" id="34281"/>
    <lineage>
        <taxon>Eukaryota</taxon>
        <taxon>Viridiplantae</taxon>
        <taxon>Streptophyta</taxon>
        <taxon>Embryophyta</taxon>
        <taxon>Tracheophyta</taxon>
        <taxon>Spermatophyta</taxon>
        <taxon>Magnoliopsida</taxon>
        <taxon>eudicotyledons</taxon>
        <taxon>Gunneridae</taxon>
        <taxon>Pentapetalae</taxon>
        <taxon>rosids</taxon>
        <taxon>malvids</taxon>
        <taxon>Malvales</taxon>
        <taxon>Malvaceae</taxon>
        <taxon>Malvoideae</taxon>
        <taxon>Gossypium</taxon>
    </lineage>
</organism>
<dbReference type="GO" id="GO:0006457">
    <property type="term" value="P:protein folding"/>
    <property type="evidence" value="ECO:0007669"/>
    <property type="project" value="InterPro"/>
</dbReference>
<evidence type="ECO:0000259" key="5">
    <source>
        <dbReference type="Pfam" id="PF00626"/>
    </source>
</evidence>
<dbReference type="Gene3D" id="2.60.260.20">
    <property type="entry name" value="Urease metallochaperone UreE, N-terminal domain"/>
    <property type="match status" value="2"/>
</dbReference>
<dbReference type="GO" id="GO:0008270">
    <property type="term" value="F:zinc ion binding"/>
    <property type="evidence" value="ECO:0007669"/>
    <property type="project" value="InterPro"/>
</dbReference>
<reference evidence="11 12" key="1">
    <citation type="journal article" date="2019" name="Genome Biol. Evol.">
        <title>Insights into the evolution of the New World diploid cottons (Gossypium, subgenus Houzingenia) based on genome sequencing.</title>
        <authorList>
            <person name="Grover C.E."/>
            <person name="Arick M.A. 2nd"/>
            <person name="Thrash A."/>
            <person name="Conover J.L."/>
            <person name="Sanders W.S."/>
            <person name="Peterson D.G."/>
            <person name="Frelichowski J.E."/>
            <person name="Scheffler J.A."/>
            <person name="Scheffler B.E."/>
            <person name="Wendel J.F."/>
        </authorList>
    </citation>
    <scope>NUCLEOTIDE SEQUENCE [LARGE SCALE GENOMIC DNA]</scope>
    <source>
        <strain evidence="11">8</strain>
        <tissue evidence="11">Leaf</tissue>
    </source>
</reference>
<dbReference type="Pfam" id="PF04810">
    <property type="entry name" value="zf-Sec23_Sec24"/>
    <property type="match status" value="1"/>
</dbReference>
<dbReference type="InterPro" id="IPR029006">
    <property type="entry name" value="ADF-H/Gelsolin-like_dom_sf"/>
</dbReference>
<feature type="compositionally biased region" description="Low complexity" evidence="4">
    <location>
        <begin position="147"/>
        <end position="161"/>
    </location>
</feature>
<dbReference type="InterPro" id="IPR036175">
    <property type="entry name" value="Sec23/24_helical_dom_sf"/>
</dbReference>
<evidence type="ECO:0000256" key="4">
    <source>
        <dbReference type="SAM" id="MobiDB-lite"/>
    </source>
</evidence>
<feature type="domain" description="Chaperone DnaJ C-terminal" evidence="6">
    <location>
        <begin position="1148"/>
        <end position="1306"/>
    </location>
</feature>
<dbReference type="SUPFAM" id="SSF81811">
    <property type="entry name" value="Helical domain of Sec23/24"/>
    <property type="match status" value="1"/>
</dbReference>
<dbReference type="InterPro" id="IPR050550">
    <property type="entry name" value="SEC23_SEC24_subfamily"/>
</dbReference>
<dbReference type="Gene3D" id="2.30.30.380">
    <property type="entry name" value="Zn-finger domain of Sec23/24"/>
    <property type="match status" value="1"/>
</dbReference>
<evidence type="ECO:0000259" key="8">
    <source>
        <dbReference type="Pfam" id="PF04811"/>
    </source>
</evidence>
<feature type="region of interest" description="Disordered" evidence="4">
    <location>
        <begin position="1083"/>
        <end position="1131"/>
    </location>
</feature>
<comment type="similarity">
    <text evidence="1">Belongs to the SEC23/SEC24 family. SEC24 subfamily.</text>
</comment>
<evidence type="ECO:0000256" key="1">
    <source>
        <dbReference type="ARBA" id="ARBA00008334"/>
    </source>
</evidence>
<dbReference type="InterPro" id="IPR036180">
    <property type="entry name" value="Gelsolin-like_dom_sf"/>
</dbReference>
<feature type="compositionally biased region" description="Pro residues" evidence="4">
    <location>
        <begin position="55"/>
        <end position="68"/>
    </location>
</feature>
<feature type="domain" description="Zinc finger Sec23/Sec24-type" evidence="7">
    <location>
        <begin position="439"/>
        <end position="477"/>
    </location>
</feature>
<feature type="compositionally biased region" description="Low complexity" evidence="4">
    <location>
        <begin position="185"/>
        <end position="210"/>
    </location>
</feature>
<dbReference type="GO" id="GO:0070971">
    <property type="term" value="C:endoplasmic reticulum exit site"/>
    <property type="evidence" value="ECO:0007669"/>
    <property type="project" value="TreeGrafter"/>
</dbReference>
<comment type="caution">
    <text evidence="11">The sequence shown here is derived from an EMBL/GenBank/DDBJ whole genome shotgun (WGS) entry which is preliminary data.</text>
</comment>
<dbReference type="EMBL" id="JABEZW010000009">
    <property type="protein sequence ID" value="MBA0775500.1"/>
    <property type="molecule type" value="Genomic_DNA"/>
</dbReference>
<gene>
    <name evidence="11" type="ORF">Gotri_010643</name>
</gene>
<feature type="compositionally biased region" description="Polar residues" evidence="4">
    <location>
        <begin position="35"/>
        <end position="53"/>
    </location>
</feature>
<proteinExistence type="inferred from homology"/>
<evidence type="ECO:0000256" key="3">
    <source>
        <dbReference type="ARBA" id="ARBA00022927"/>
    </source>
</evidence>
<dbReference type="CDD" id="cd01479">
    <property type="entry name" value="Sec24-like"/>
    <property type="match status" value="1"/>
</dbReference>
<dbReference type="SUPFAM" id="SSF81995">
    <property type="entry name" value="beta-sandwich domain of Sec23/24"/>
    <property type="match status" value="1"/>
</dbReference>
<dbReference type="Gene3D" id="3.40.50.410">
    <property type="entry name" value="von Willebrand factor, type A domain"/>
    <property type="match status" value="1"/>
</dbReference>
<dbReference type="InterPro" id="IPR006900">
    <property type="entry name" value="Sec23/24_helical_dom"/>
</dbReference>
<name>A0A7J9ER18_9ROSI</name>
<dbReference type="Gene3D" id="3.40.20.10">
    <property type="entry name" value="Severin"/>
    <property type="match status" value="1"/>
</dbReference>
<dbReference type="GO" id="GO:0000149">
    <property type="term" value="F:SNARE binding"/>
    <property type="evidence" value="ECO:0007669"/>
    <property type="project" value="TreeGrafter"/>
</dbReference>
<evidence type="ECO:0000313" key="12">
    <source>
        <dbReference type="Proteomes" id="UP000593568"/>
    </source>
</evidence>
<dbReference type="InterPro" id="IPR007123">
    <property type="entry name" value="Gelsolin-like_dom"/>
</dbReference>
<evidence type="ECO:0000259" key="9">
    <source>
        <dbReference type="Pfam" id="PF04815"/>
    </source>
</evidence>
<evidence type="ECO:0000259" key="10">
    <source>
        <dbReference type="Pfam" id="PF08033"/>
    </source>
</evidence>
<dbReference type="InterPro" id="IPR036465">
    <property type="entry name" value="vWFA_dom_sf"/>
</dbReference>
<feature type="compositionally biased region" description="Polar residues" evidence="4">
    <location>
        <begin position="169"/>
        <end position="179"/>
    </location>
</feature>
<dbReference type="InterPro" id="IPR002939">
    <property type="entry name" value="DnaJ_C"/>
</dbReference>
<dbReference type="InterPro" id="IPR041742">
    <property type="entry name" value="Sec24-like_trunk_dom"/>
</dbReference>
<dbReference type="Pfam" id="PF01556">
    <property type="entry name" value="DnaJ_C"/>
    <property type="match status" value="1"/>
</dbReference>
<dbReference type="GO" id="GO:0090110">
    <property type="term" value="P:COPII-coated vesicle cargo loading"/>
    <property type="evidence" value="ECO:0007669"/>
    <property type="project" value="TreeGrafter"/>
</dbReference>
<evidence type="ECO:0000313" key="11">
    <source>
        <dbReference type="EMBL" id="MBA0775500.1"/>
    </source>
</evidence>
<evidence type="ECO:0000259" key="6">
    <source>
        <dbReference type="Pfam" id="PF01556"/>
    </source>
</evidence>
<dbReference type="InterPro" id="IPR006896">
    <property type="entry name" value="Sec23/24_trunk_dom"/>
</dbReference>
<feature type="region of interest" description="Disordered" evidence="4">
    <location>
        <begin position="1"/>
        <end position="309"/>
    </location>
</feature>
<dbReference type="Pfam" id="PF04815">
    <property type="entry name" value="Sec23_helical"/>
    <property type="match status" value="1"/>
</dbReference>
<dbReference type="PANTHER" id="PTHR13803:SF4">
    <property type="entry name" value="SECRETORY 24CD, ISOFORM C"/>
    <property type="match status" value="1"/>
</dbReference>
<dbReference type="Pfam" id="PF08033">
    <property type="entry name" value="Sec23_BS"/>
    <property type="match status" value="1"/>
</dbReference>
<dbReference type="Proteomes" id="UP000593568">
    <property type="component" value="Unassembled WGS sequence"/>
</dbReference>
<feature type="domain" description="Sec23/Sec24 helical" evidence="9">
    <location>
        <begin position="887"/>
        <end position="971"/>
    </location>
</feature>
<dbReference type="InterPro" id="IPR036174">
    <property type="entry name" value="Znf_Sec23_Sec24_sf"/>
</dbReference>
<evidence type="ECO:0000259" key="7">
    <source>
        <dbReference type="Pfam" id="PF04810"/>
    </source>
</evidence>